<feature type="binding site" evidence="8">
    <location>
        <position position="173"/>
    </location>
    <ligand>
        <name>Zn(2+)</name>
        <dbReference type="ChEBI" id="CHEBI:29105"/>
        <note>catalytic</note>
    </ligand>
</feature>
<keyword evidence="5 8" id="KW-0862">Zinc</keyword>
<evidence type="ECO:0000259" key="10">
    <source>
        <dbReference type="PROSITE" id="PS51864"/>
    </source>
</evidence>
<keyword evidence="3 9" id="KW-0732">Signal</keyword>
<dbReference type="PRINTS" id="PR00480">
    <property type="entry name" value="ASTACIN"/>
</dbReference>
<evidence type="ECO:0000256" key="9">
    <source>
        <dbReference type="RuleBase" id="RU361183"/>
    </source>
</evidence>
<comment type="caution">
    <text evidence="8">Lacks conserved residue(s) required for the propagation of feature annotation.</text>
</comment>
<dbReference type="Proteomes" id="UP000472265">
    <property type="component" value="Chromosome 4"/>
</dbReference>
<dbReference type="InterPro" id="IPR006026">
    <property type="entry name" value="Peptidase_Metallo"/>
</dbReference>
<comment type="cofactor">
    <cofactor evidence="8 9">
        <name>Zn(2+)</name>
        <dbReference type="ChEBI" id="CHEBI:29105"/>
    </cofactor>
    <text evidence="8 9">Binds 1 zinc ion per subunit.</text>
</comment>
<feature type="chain" id="PRO_5025704259" description="Metalloendopeptidase" evidence="9">
    <location>
        <begin position="18"/>
        <end position="319"/>
    </location>
</feature>
<feature type="domain" description="Peptidase M12A" evidence="10">
    <location>
        <begin position="75"/>
        <end position="273"/>
    </location>
</feature>
<keyword evidence="12" id="KW-1185">Reference proteome</keyword>
<dbReference type="Gene3D" id="3.40.390.10">
    <property type="entry name" value="Collagenase (Catalytic Domain)"/>
    <property type="match status" value="1"/>
</dbReference>
<dbReference type="FunCoup" id="A0A671UL10">
    <property type="interactions" value="120"/>
</dbReference>
<organism evidence="11 12">
    <name type="scientific">Sparus aurata</name>
    <name type="common">Gilthead sea bream</name>
    <dbReference type="NCBI Taxonomy" id="8175"/>
    <lineage>
        <taxon>Eukaryota</taxon>
        <taxon>Metazoa</taxon>
        <taxon>Chordata</taxon>
        <taxon>Craniata</taxon>
        <taxon>Vertebrata</taxon>
        <taxon>Euteleostomi</taxon>
        <taxon>Actinopterygii</taxon>
        <taxon>Neopterygii</taxon>
        <taxon>Teleostei</taxon>
        <taxon>Neoteleostei</taxon>
        <taxon>Acanthomorphata</taxon>
        <taxon>Eupercaria</taxon>
        <taxon>Spariformes</taxon>
        <taxon>Sparidae</taxon>
        <taxon>Sparus</taxon>
    </lineage>
</organism>
<dbReference type="InParanoid" id="A0A671UL10"/>
<evidence type="ECO:0000256" key="2">
    <source>
        <dbReference type="ARBA" id="ARBA00022723"/>
    </source>
</evidence>
<evidence type="ECO:0000313" key="12">
    <source>
        <dbReference type="Proteomes" id="UP000472265"/>
    </source>
</evidence>
<feature type="binding site" evidence="8">
    <location>
        <position position="183"/>
    </location>
    <ligand>
        <name>Zn(2+)</name>
        <dbReference type="ChEBI" id="CHEBI:29105"/>
        <note>catalytic</note>
    </ligand>
</feature>
<dbReference type="EC" id="3.4.24.-" evidence="9"/>
<keyword evidence="1 8" id="KW-0645">Protease</keyword>
<reference evidence="11" key="2">
    <citation type="submission" date="2025-08" db="UniProtKB">
        <authorList>
            <consortium name="Ensembl"/>
        </authorList>
    </citation>
    <scope>IDENTIFICATION</scope>
</reference>
<dbReference type="GO" id="GO:0008270">
    <property type="term" value="F:zinc ion binding"/>
    <property type="evidence" value="ECO:0007669"/>
    <property type="project" value="UniProtKB-UniRule"/>
</dbReference>
<dbReference type="GO" id="GO:0004222">
    <property type="term" value="F:metalloendopeptidase activity"/>
    <property type="evidence" value="ECO:0007669"/>
    <property type="project" value="UniProtKB-UniRule"/>
</dbReference>
<feature type="active site" evidence="8">
    <location>
        <position position="174"/>
    </location>
</feature>
<dbReference type="PROSITE" id="PS51864">
    <property type="entry name" value="ASTACIN"/>
    <property type="match status" value="1"/>
</dbReference>
<name>A0A671UL10_SPAAU</name>
<sequence>MILQAAVLSVLLCSVYSFAVQASLEKSKEYSGNTTEHDDFSVSTLLEKANRNIGKNFDEPLVMFGDIAMPTGLQNADPCTQRGCLWPKATDGNVYVPYRISNQYSQRERDAIIRGLRSFAASTCIRFTPLNRQRDFVDIQSRSGCYSYVGRRGNAQIVSLSRQGCVFEQIIQHELLHALGFDHEQTRSDRDQHVRILLQNVITGMEFNFRKIQTRNLGTPYDYNSVMHYGRYAFSRNRQPTIIPTPNSNVAIGRATQMSSTDILRVNRLYRCSMYLLTDEEAYFLPNYINPYLFQSLSTVSFYRANILTFLPAYQPGLV</sequence>
<evidence type="ECO:0000256" key="5">
    <source>
        <dbReference type="ARBA" id="ARBA00022833"/>
    </source>
</evidence>
<keyword evidence="6 8" id="KW-0482">Metalloprotease</keyword>
<dbReference type="InterPro" id="IPR024079">
    <property type="entry name" value="MetalloPept_cat_dom_sf"/>
</dbReference>
<dbReference type="GO" id="GO:0006508">
    <property type="term" value="P:proteolysis"/>
    <property type="evidence" value="ECO:0007669"/>
    <property type="project" value="UniProtKB-KW"/>
</dbReference>
<dbReference type="AlphaFoldDB" id="A0A671UL10"/>
<dbReference type="Ensembl" id="ENSSAUT00010014198.1">
    <property type="protein sequence ID" value="ENSSAUP00010013349.1"/>
    <property type="gene ID" value="ENSSAUG00010006341.1"/>
</dbReference>
<dbReference type="PANTHER" id="PTHR10127">
    <property type="entry name" value="DISCOIDIN, CUB, EGF, LAMININ , AND ZINC METALLOPROTEASE DOMAIN CONTAINING"/>
    <property type="match status" value="1"/>
</dbReference>
<evidence type="ECO:0000256" key="1">
    <source>
        <dbReference type="ARBA" id="ARBA00022670"/>
    </source>
</evidence>
<dbReference type="InterPro" id="IPR001506">
    <property type="entry name" value="Peptidase_M12A"/>
</dbReference>
<dbReference type="SUPFAM" id="SSF55486">
    <property type="entry name" value="Metalloproteases ('zincins'), catalytic domain"/>
    <property type="match status" value="1"/>
</dbReference>
<evidence type="ECO:0000256" key="4">
    <source>
        <dbReference type="ARBA" id="ARBA00022801"/>
    </source>
</evidence>
<reference evidence="11" key="1">
    <citation type="submission" date="2021-04" db="EMBL/GenBank/DDBJ databases">
        <authorList>
            <consortium name="Wellcome Sanger Institute Data Sharing"/>
        </authorList>
    </citation>
    <scope>NUCLEOTIDE SEQUENCE [LARGE SCALE GENOMIC DNA]</scope>
</reference>
<evidence type="ECO:0000256" key="7">
    <source>
        <dbReference type="ARBA" id="ARBA00023157"/>
    </source>
</evidence>
<accession>A0A671UL10</accession>
<protein>
    <recommendedName>
        <fullName evidence="9">Metalloendopeptidase</fullName>
        <ecNumber evidence="9">3.4.24.-</ecNumber>
    </recommendedName>
</protein>
<dbReference type="InterPro" id="IPR034039">
    <property type="entry name" value="ZnMP_hatching_enz"/>
</dbReference>
<keyword evidence="7" id="KW-1015">Disulfide bond</keyword>
<proteinExistence type="predicted"/>
<feature type="binding site" evidence="8">
    <location>
        <position position="177"/>
    </location>
    <ligand>
        <name>Zn(2+)</name>
        <dbReference type="ChEBI" id="CHEBI:29105"/>
        <note>catalytic</note>
    </ligand>
</feature>
<dbReference type="SMART" id="SM00235">
    <property type="entry name" value="ZnMc"/>
    <property type="match status" value="1"/>
</dbReference>
<evidence type="ECO:0000313" key="11">
    <source>
        <dbReference type="Ensembl" id="ENSSAUP00010013349.1"/>
    </source>
</evidence>
<evidence type="ECO:0000256" key="3">
    <source>
        <dbReference type="ARBA" id="ARBA00022729"/>
    </source>
</evidence>
<feature type="signal peptide" evidence="9">
    <location>
        <begin position="1"/>
        <end position="17"/>
    </location>
</feature>
<gene>
    <name evidence="11" type="primary">LOC115580129</name>
</gene>
<dbReference type="PANTHER" id="PTHR10127:SF899">
    <property type="entry name" value="ASTACIN-LIKE METALLOENDOPEPTIDASE-RELATED"/>
    <property type="match status" value="1"/>
</dbReference>
<dbReference type="FunFam" id="3.40.390.10:FF:000038">
    <property type="entry name" value="Metalloendopeptidase"/>
    <property type="match status" value="1"/>
</dbReference>
<dbReference type="CDD" id="cd04283">
    <property type="entry name" value="ZnMc_hatching_enzyme"/>
    <property type="match status" value="1"/>
</dbReference>
<reference evidence="11" key="3">
    <citation type="submission" date="2025-09" db="UniProtKB">
        <authorList>
            <consortium name="Ensembl"/>
        </authorList>
    </citation>
    <scope>IDENTIFICATION</scope>
</reference>
<evidence type="ECO:0000256" key="6">
    <source>
        <dbReference type="ARBA" id="ARBA00023049"/>
    </source>
</evidence>
<dbReference type="Pfam" id="PF01400">
    <property type="entry name" value="Astacin"/>
    <property type="match status" value="1"/>
</dbReference>
<keyword evidence="2 8" id="KW-0479">Metal-binding</keyword>
<evidence type="ECO:0000256" key="8">
    <source>
        <dbReference type="PROSITE-ProRule" id="PRU01211"/>
    </source>
</evidence>
<keyword evidence="4 8" id="KW-0378">Hydrolase</keyword>
<dbReference type="GeneTree" id="ENSGT00940000154856"/>